<dbReference type="CDD" id="cd00093">
    <property type="entry name" value="HTH_XRE"/>
    <property type="match status" value="1"/>
</dbReference>
<comment type="caution">
    <text evidence="2">The sequence shown here is derived from an EMBL/GenBank/DDBJ whole genome shotgun (WGS) entry which is preliminary data.</text>
</comment>
<dbReference type="Pfam" id="PF01381">
    <property type="entry name" value="HTH_3"/>
    <property type="match status" value="1"/>
</dbReference>
<dbReference type="Gene3D" id="1.10.260.40">
    <property type="entry name" value="lambda repressor-like DNA-binding domains"/>
    <property type="match status" value="1"/>
</dbReference>
<feature type="domain" description="HTH cro/C1-type" evidence="1">
    <location>
        <begin position="6"/>
        <end position="59"/>
    </location>
</feature>
<sequence length="71" mass="8060">MTSERFKAIRLYLGMTQKDFAEFFGLSLAVVGMVETSQRKVSDNTAAKIAMKFEVTDGFIEFTQNQKKLES</sequence>
<dbReference type="EMBL" id="JBHSZV010000032">
    <property type="protein sequence ID" value="MFC7062754.1"/>
    <property type="molecule type" value="Genomic_DNA"/>
</dbReference>
<keyword evidence="3" id="KW-1185">Reference proteome</keyword>
<dbReference type="PROSITE" id="PS50943">
    <property type="entry name" value="HTH_CROC1"/>
    <property type="match status" value="1"/>
</dbReference>
<evidence type="ECO:0000313" key="3">
    <source>
        <dbReference type="Proteomes" id="UP001596410"/>
    </source>
</evidence>
<gene>
    <name evidence="2" type="ORF">ACFQIC_12915</name>
</gene>
<dbReference type="InterPro" id="IPR001387">
    <property type="entry name" value="Cro/C1-type_HTH"/>
</dbReference>
<dbReference type="SMART" id="SM00530">
    <property type="entry name" value="HTH_XRE"/>
    <property type="match status" value="1"/>
</dbReference>
<dbReference type="Proteomes" id="UP001596410">
    <property type="component" value="Unassembled WGS sequence"/>
</dbReference>
<evidence type="ECO:0000259" key="1">
    <source>
        <dbReference type="PROSITE" id="PS50943"/>
    </source>
</evidence>
<accession>A0ABW2ENT6</accession>
<name>A0ABW2ENT6_9BACI</name>
<evidence type="ECO:0000313" key="2">
    <source>
        <dbReference type="EMBL" id="MFC7062754.1"/>
    </source>
</evidence>
<dbReference type="RefSeq" id="WP_204709693.1">
    <property type="nucleotide sequence ID" value="NZ_JBHSZV010000032.1"/>
</dbReference>
<dbReference type="SUPFAM" id="SSF47413">
    <property type="entry name" value="lambda repressor-like DNA-binding domains"/>
    <property type="match status" value="1"/>
</dbReference>
<proteinExistence type="predicted"/>
<dbReference type="InterPro" id="IPR010982">
    <property type="entry name" value="Lambda_DNA-bd_dom_sf"/>
</dbReference>
<reference evidence="3" key="1">
    <citation type="journal article" date="2019" name="Int. J. Syst. Evol. Microbiol.">
        <title>The Global Catalogue of Microorganisms (GCM) 10K type strain sequencing project: providing services to taxonomists for standard genome sequencing and annotation.</title>
        <authorList>
            <consortium name="The Broad Institute Genomics Platform"/>
            <consortium name="The Broad Institute Genome Sequencing Center for Infectious Disease"/>
            <person name="Wu L."/>
            <person name="Ma J."/>
        </authorList>
    </citation>
    <scope>NUCLEOTIDE SEQUENCE [LARGE SCALE GENOMIC DNA]</scope>
    <source>
        <strain evidence="3">CGMCC 4.1621</strain>
    </source>
</reference>
<organism evidence="2 3">
    <name type="scientific">Halobacillus seohaensis</name>
    <dbReference type="NCBI Taxonomy" id="447421"/>
    <lineage>
        <taxon>Bacteria</taxon>
        <taxon>Bacillati</taxon>
        <taxon>Bacillota</taxon>
        <taxon>Bacilli</taxon>
        <taxon>Bacillales</taxon>
        <taxon>Bacillaceae</taxon>
        <taxon>Halobacillus</taxon>
    </lineage>
</organism>
<protein>
    <submittedName>
        <fullName evidence="2">Helix-turn-helix domain-containing protein</fullName>
    </submittedName>
</protein>